<dbReference type="InterPro" id="IPR003953">
    <property type="entry name" value="FAD-dep_OxRdtase_2_FAD-bd"/>
</dbReference>
<dbReference type="RefSeq" id="WP_197165876.1">
    <property type="nucleotide sequence ID" value="NZ_JADZGI010000003.1"/>
</dbReference>
<evidence type="ECO:0000313" key="7">
    <source>
        <dbReference type="Proteomes" id="UP000617634"/>
    </source>
</evidence>
<dbReference type="Gene3D" id="3.90.700.10">
    <property type="entry name" value="Succinate dehydrogenase/fumarate reductase flavoprotein, catalytic domain"/>
    <property type="match status" value="1"/>
</dbReference>
<dbReference type="PANTHER" id="PTHR43400:SF7">
    <property type="entry name" value="FAD-DEPENDENT OXIDOREDUCTASE 2 FAD BINDING DOMAIN-CONTAINING PROTEIN"/>
    <property type="match status" value="1"/>
</dbReference>
<dbReference type="EMBL" id="JADZGI010000003">
    <property type="protein sequence ID" value="MBH0114464.1"/>
    <property type="molecule type" value="Genomic_DNA"/>
</dbReference>
<dbReference type="Proteomes" id="UP000617634">
    <property type="component" value="Unassembled WGS sequence"/>
</dbReference>
<gene>
    <name evidence="6" type="ORF">I5E68_16075</name>
</gene>
<dbReference type="AlphaFoldDB" id="A0A931HFK0"/>
<reference evidence="6" key="1">
    <citation type="submission" date="2020-11" db="EMBL/GenBank/DDBJ databases">
        <title>Novosphingobium aureum sp. nov., a marine bacterium isolated from sediment of a salt flat.</title>
        <authorList>
            <person name="Yoo Y."/>
            <person name="Kim J.-J."/>
        </authorList>
    </citation>
    <scope>NUCLEOTIDE SEQUENCE</scope>
    <source>
        <strain evidence="6">YJ-S2-02</strain>
    </source>
</reference>
<name>A0A931HFK0_9SPHN</name>
<feature type="domain" description="FAD-dependent oxidoreductase 2 FAD-binding" evidence="5">
    <location>
        <begin position="18"/>
        <end position="463"/>
    </location>
</feature>
<evidence type="ECO:0000256" key="1">
    <source>
        <dbReference type="ARBA" id="ARBA00001974"/>
    </source>
</evidence>
<keyword evidence="7" id="KW-1185">Reference proteome</keyword>
<dbReference type="SUPFAM" id="SSF51905">
    <property type="entry name" value="FAD/NAD(P)-binding domain"/>
    <property type="match status" value="1"/>
</dbReference>
<organism evidence="6 7">
    <name type="scientific">Novosphingobium aureum</name>
    <dbReference type="NCBI Taxonomy" id="2792964"/>
    <lineage>
        <taxon>Bacteria</taxon>
        <taxon>Pseudomonadati</taxon>
        <taxon>Pseudomonadota</taxon>
        <taxon>Alphaproteobacteria</taxon>
        <taxon>Sphingomonadales</taxon>
        <taxon>Sphingomonadaceae</taxon>
        <taxon>Novosphingobium</taxon>
    </lineage>
</organism>
<dbReference type="Pfam" id="PF00890">
    <property type="entry name" value="FAD_binding_2"/>
    <property type="match status" value="1"/>
</dbReference>
<dbReference type="InterPro" id="IPR050315">
    <property type="entry name" value="FAD-oxidoreductase_2"/>
</dbReference>
<evidence type="ECO:0000256" key="3">
    <source>
        <dbReference type="ARBA" id="ARBA00022827"/>
    </source>
</evidence>
<dbReference type="SUPFAM" id="SSF56425">
    <property type="entry name" value="Succinate dehydrogenase/fumarate reductase flavoprotein, catalytic domain"/>
    <property type="match status" value="1"/>
</dbReference>
<protein>
    <submittedName>
        <fullName evidence="6">FAD-binding protein</fullName>
    </submittedName>
</protein>
<dbReference type="InterPro" id="IPR027477">
    <property type="entry name" value="Succ_DH/fumarate_Rdtase_cat_sf"/>
</dbReference>
<accession>A0A931HFK0</accession>
<dbReference type="GO" id="GO:0016491">
    <property type="term" value="F:oxidoreductase activity"/>
    <property type="evidence" value="ECO:0007669"/>
    <property type="project" value="UniProtKB-KW"/>
</dbReference>
<keyword evidence="4" id="KW-0560">Oxidoreductase</keyword>
<evidence type="ECO:0000256" key="2">
    <source>
        <dbReference type="ARBA" id="ARBA00022630"/>
    </source>
</evidence>
<keyword evidence="2" id="KW-0285">Flavoprotein</keyword>
<keyword evidence="3" id="KW-0274">FAD</keyword>
<dbReference type="PANTHER" id="PTHR43400">
    <property type="entry name" value="FUMARATE REDUCTASE"/>
    <property type="match status" value="1"/>
</dbReference>
<comment type="caution">
    <text evidence="6">The sequence shown here is derived from an EMBL/GenBank/DDBJ whole genome shotgun (WGS) entry which is preliminary data.</text>
</comment>
<evidence type="ECO:0000259" key="5">
    <source>
        <dbReference type="Pfam" id="PF00890"/>
    </source>
</evidence>
<evidence type="ECO:0000256" key="4">
    <source>
        <dbReference type="ARBA" id="ARBA00023002"/>
    </source>
</evidence>
<dbReference type="InterPro" id="IPR036188">
    <property type="entry name" value="FAD/NAD-bd_sf"/>
</dbReference>
<sequence>MSDASRNTTEIKDAGSFDALIVGGGGAGIMAALFAARGGARVALVERAERLGGCLLVANGQMSAAGTRLQREQGIADSADLHFEDVMRISRGTADPALVRLAVENAATTFDWLCDQGFTVEPGHPVLGNSHEPYSRPRYYWSRERGHAVLACLEPLLAQQVGRGAISLWCETGIDALRFDAAGRVSGALGRDAQGVRLGWSAPRVVLATGGYSANAALYEKISGVPQHCAMAYPHAQGIGHEIAVQAGGHLRGIENLFTNFGFPLERLDVPSRPVARVVTDPALRAPCEIYVNAAGARFVREDDASVDSREQALLRQPGHRYWIVFDQAMLEQAEPILSGWSREAIAAQFAKGHPSFHKAASLADLARVAGIDAQGLRASIAAYNAGVESGEDALGRRHLPAPIAQAPFYAIRQQGCTISSAAGLAVDIDLQVLREDGSAIEGLHAIGEILGAGQTMGKAACGGMMITPALTFGRLLGERIARERRA</sequence>
<proteinExistence type="predicted"/>
<evidence type="ECO:0000313" key="6">
    <source>
        <dbReference type="EMBL" id="MBH0114464.1"/>
    </source>
</evidence>
<comment type="cofactor">
    <cofactor evidence="1">
        <name>FAD</name>
        <dbReference type="ChEBI" id="CHEBI:57692"/>
    </cofactor>
</comment>
<dbReference type="Gene3D" id="3.50.50.60">
    <property type="entry name" value="FAD/NAD(P)-binding domain"/>
    <property type="match status" value="1"/>
</dbReference>